<evidence type="ECO:0000256" key="1">
    <source>
        <dbReference type="SAM" id="Phobius"/>
    </source>
</evidence>
<keyword evidence="1" id="KW-0812">Transmembrane</keyword>
<keyword evidence="3" id="KW-1185">Reference proteome</keyword>
<dbReference type="AlphaFoldDB" id="A0A1I3GCJ9"/>
<feature type="transmembrane region" description="Helical" evidence="1">
    <location>
        <begin position="98"/>
        <end position="117"/>
    </location>
</feature>
<protein>
    <submittedName>
        <fullName evidence="2">Uncharacterized protein</fullName>
    </submittedName>
</protein>
<evidence type="ECO:0000313" key="2">
    <source>
        <dbReference type="EMBL" id="SFI21255.1"/>
    </source>
</evidence>
<gene>
    <name evidence="2" type="ORF">SAMN05216275_10213</name>
</gene>
<dbReference type="Proteomes" id="UP000199111">
    <property type="component" value="Unassembled WGS sequence"/>
</dbReference>
<evidence type="ECO:0000313" key="3">
    <source>
        <dbReference type="Proteomes" id="UP000199111"/>
    </source>
</evidence>
<sequence length="200" mass="21515">MSEVPPVSEAMPLSEVTPRRSRWTAVLRRWPAVLAVGLLAARTAGGSSAGEVTSLAEVLMLLPLLYLVVAKIQRREASWPVLLVFVVLYLLLRVLDVVAVPAVLAAVALAVMVWGAVAGDLRRSGAFQAQALGMIGFGALALAALVVEPDLGRYLVAAGWFLHGLWDFVHLRRDTVVSRSYAEWCGVFDVLIAAQLVFLA</sequence>
<feature type="transmembrane region" description="Helical" evidence="1">
    <location>
        <begin position="52"/>
        <end position="70"/>
    </location>
</feature>
<feature type="transmembrane region" description="Helical" evidence="1">
    <location>
        <begin position="77"/>
        <end position="92"/>
    </location>
</feature>
<name>A0A1I3GCJ9_9ACTN</name>
<dbReference type="EMBL" id="FOQY01000002">
    <property type="protein sequence ID" value="SFI21255.1"/>
    <property type="molecule type" value="Genomic_DNA"/>
</dbReference>
<keyword evidence="1" id="KW-1133">Transmembrane helix</keyword>
<proteinExistence type="predicted"/>
<reference evidence="3" key="1">
    <citation type="submission" date="2016-10" db="EMBL/GenBank/DDBJ databases">
        <authorList>
            <person name="Varghese N."/>
            <person name="Submissions S."/>
        </authorList>
    </citation>
    <scope>NUCLEOTIDE SEQUENCE [LARGE SCALE GENOMIC DNA]</scope>
    <source>
        <strain evidence="3">CGMCC 4.2126</strain>
    </source>
</reference>
<accession>A0A1I3GCJ9</accession>
<keyword evidence="1" id="KW-0472">Membrane</keyword>
<organism evidence="2 3">
    <name type="scientific">Streptosporangium canum</name>
    <dbReference type="NCBI Taxonomy" id="324952"/>
    <lineage>
        <taxon>Bacteria</taxon>
        <taxon>Bacillati</taxon>
        <taxon>Actinomycetota</taxon>
        <taxon>Actinomycetes</taxon>
        <taxon>Streptosporangiales</taxon>
        <taxon>Streptosporangiaceae</taxon>
        <taxon>Streptosporangium</taxon>
    </lineage>
</organism>
<feature type="transmembrane region" description="Helical" evidence="1">
    <location>
        <begin position="129"/>
        <end position="147"/>
    </location>
</feature>